<evidence type="ECO:0000313" key="3">
    <source>
        <dbReference type="Proteomes" id="UP000054560"/>
    </source>
</evidence>
<dbReference type="AlphaFoldDB" id="A0A0L0GB51"/>
<organism evidence="2 3">
    <name type="scientific">Sphaeroforma arctica JP610</name>
    <dbReference type="NCBI Taxonomy" id="667725"/>
    <lineage>
        <taxon>Eukaryota</taxon>
        <taxon>Ichthyosporea</taxon>
        <taxon>Ichthyophonida</taxon>
        <taxon>Sphaeroforma</taxon>
    </lineage>
</organism>
<evidence type="ECO:0000256" key="1">
    <source>
        <dbReference type="SAM" id="MobiDB-lite"/>
    </source>
</evidence>
<gene>
    <name evidence="2" type="ORF">SARC_01727</name>
</gene>
<proteinExistence type="predicted"/>
<feature type="compositionally biased region" description="Polar residues" evidence="1">
    <location>
        <begin position="34"/>
        <end position="45"/>
    </location>
</feature>
<keyword evidence="3" id="KW-1185">Reference proteome</keyword>
<sequence length="260" mass="29600">MAKAEGQPAFAQATPDENSMADSLRKPNTKKAFTGQQTQLSNSAIVDTRGPAHLSSRPKQSVIATHLGQDTLRNDFHPMISIDARYPWDQIQVLDSTDATLEAQSVTNDTYAQRLDQLQDTILPALYHITKKHTGKLTKTFDRLHAHDLVQFDEGDVVMVRSEGRRTKAMRPLFGPYVVNARVGQSYELANKTGSVTLEFKDNPVRVELLRLENRSSDLLHVDDLWTEGEVEFRHIISHRMNDDTGKFEYLVRWRERDLT</sequence>
<name>A0A0L0GB51_9EUKA</name>
<dbReference type="Proteomes" id="UP000054560">
    <property type="component" value="Unassembled WGS sequence"/>
</dbReference>
<accession>A0A0L0GB51</accession>
<dbReference type="EMBL" id="KQ241667">
    <property type="protein sequence ID" value="KNC86111.1"/>
    <property type="molecule type" value="Genomic_DNA"/>
</dbReference>
<evidence type="ECO:0000313" key="2">
    <source>
        <dbReference type="EMBL" id="KNC86111.1"/>
    </source>
</evidence>
<dbReference type="RefSeq" id="XP_014160013.1">
    <property type="nucleotide sequence ID" value="XM_014304538.1"/>
</dbReference>
<dbReference type="CDD" id="cd00024">
    <property type="entry name" value="CD_CSD"/>
    <property type="match status" value="1"/>
</dbReference>
<reference evidence="2 3" key="1">
    <citation type="submission" date="2011-02" db="EMBL/GenBank/DDBJ databases">
        <title>The Genome Sequence of Sphaeroforma arctica JP610.</title>
        <authorList>
            <consortium name="The Broad Institute Genome Sequencing Platform"/>
            <person name="Russ C."/>
            <person name="Cuomo C."/>
            <person name="Young S.K."/>
            <person name="Zeng Q."/>
            <person name="Gargeya S."/>
            <person name="Alvarado L."/>
            <person name="Berlin A."/>
            <person name="Chapman S.B."/>
            <person name="Chen Z."/>
            <person name="Freedman E."/>
            <person name="Gellesch M."/>
            <person name="Goldberg J."/>
            <person name="Griggs A."/>
            <person name="Gujja S."/>
            <person name="Heilman E."/>
            <person name="Heiman D."/>
            <person name="Howarth C."/>
            <person name="Mehta T."/>
            <person name="Neiman D."/>
            <person name="Pearson M."/>
            <person name="Roberts A."/>
            <person name="Saif S."/>
            <person name="Shea T."/>
            <person name="Shenoy N."/>
            <person name="Sisk P."/>
            <person name="Stolte C."/>
            <person name="Sykes S."/>
            <person name="White J."/>
            <person name="Yandava C."/>
            <person name="Burger G."/>
            <person name="Gray M.W."/>
            <person name="Holland P.W.H."/>
            <person name="King N."/>
            <person name="Lang F.B.F."/>
            <person name="Roger A.J."/>
            <person name="Ruiz-Trillo I."/>
            <person name="Haas B."/>
            <person name="Nusbaum C."/>
            <person name="Birren B."/>
        </authorList>
    </citation>
    <scope>NUCLEOTIDE SEQUENCE [LARGE SCALE GENOMIC DNA]</scope>
    <source>
        <strain evidence="2 3">JP610</strain>
    </source>
</reference>
<evidence type="ECO:0008006" key="4">
    <source>
        <dbReference type="Google" id="ProtNLM"/>
    </source>
</evidence>
<dbReference type="GeneID" id="25902231"/>
<protein>
    <recommendedName>
        <fullName evidence="4">Chromo domain-containing protein</fullName>
    </recommendedName>
</protein>
<feature type="region of interest" description="Disordered" evidence="1">
    <location>
        <begin position="1"/>
        <end position="59"/>
    </location>
</feature>